<dbReference type="EMBL" id="JAAHBU010000357">
    <property type="protein sequence ID" value="NER65961.1"/>
    <property type="molecule type" value="Genomic_DNA"/>
</dbReference>
<comment type="similarity">
    <text evidence="8 9">Belongs to the autoinducer synthase family.</text>
</comment>
<evidence type="ECO:0000313" key="13">
    <source>
        <dbReference type="Proteomes" id="UP000482634"/>
    </source>
</evidence>
<dbReference type="PRINTS" id="PR01549">
    <property type="entry name" value="AUTOINDCRSYN"/>
</dbReference>
<protein>
    <recommendedName>
        <fullName evidence="2 9">Acyl-homoserine-lactone synthase</fullName>
        <ecNumber evidence="1 9">2.3.1.184</ecNumber>
    </recommendedName>
    <alternativeName>
        <fullName evidence="9">Autoinducer synthesis protein</fullName>
    </alternativeName>
</protein>
<dbReference type="RefSeq" id="WP_163949207.1">
    <property type="nucleotide sequence ID" value="NZ_JAAHBU010000357.1"/>
</dbReference>
<organism evidence="11 13">
    <name type="scientific">Pseudomonas brassicae</name>
    <dbReference type="NCBI Taxonomy" id="2708063"/>
    <lineage>
        <taxon>Bacteria</taxon>
        <taxon>Pseudomonadati</taxon>
        <taxon>Pseudomonadota</taxon>
        <taxon>Gammaproteobacteria</taxon>
        <taxon>Pseudomonadales</taxon>
        <taxon>Pseudomonadaceae</taxon>
        <taxon>Pseudomonas</taxon>
    </lineage>
</organism>
<dbReference type="PROSITE" id="PS51187">
    <property type="entry name" value="AUTOINDUCER_SYNTH_2"/>
    <property type="match status" value="1"/>
</dbReference>
<dbReference type="Proteomes" id="UP000482634">
    <property type="component" value="Unassembled WGS sequence"/>
</dbReference>
<dbReference type="GO" id="GO:0009372">
    <property type="term" value="P:quorum sensing"/>
    <property type="evidence" value="ECO:0007669"/>
    <property type="project" value="UniProtKB-UniRule"/>
</dbReference>
<evidence type="ECO:0000313" key="11">
    <source>
        <dbReference type="EMBL" id="NER65961.1"/>
    </source>
</evidence>
<dbReference type="EMBL" id="JAAHBV010000275">
    <property type="protein sequence ID" value="NER60710.1"/>
    <property type="molecule type" value="Genomic_DNA"/>
</dbReference>
<sequence length="117" mass="12928">MDIVVGKKKDLDRAQLAALGRYRYRVFVGALGWELACEPDAEIDQFDHEDALYLLAQDTSGEVVGCARLLPTVQPYLLGEVFPQLLGGERPPAAVDTWELSRFAALDLNQPAQALQQ</sequence>
<dbReference type="SUPFAM" id="SSF55729">
    <property type="entry name" value="Acyl-CoA N-acyltransferases (Nat)"/>
    <property type="match status" value="1"/>
</dbReference>
<evidence type="ECO:0000256" key="9">
    <source>
        <dbReference type="RuleBase" id="RU361135"/>
    </source>
</evidence>
<dbReference type="EC" id="2.3.1.184" evidence="1 9"/>
<comment type="catalytic activity">
    <reaction evidence="7 9">
        <text>a fatty acyl-[ACP] + S-adenosyl-L-methionine = an N-acyl-L-homoserine lactone + S-methyl-5'-thioadenosine + holo-[ACP] + H(+)</text>
        <dbReference type="Rhea" id="RHEA:10096"/>
        <dbReference type="Rhea" id="RHEA-COMP:9685"/>
        <dbReference type="Rhea" id="RHEA-COMP:14125"/>
        <dbReference type="ChEBI" id="CHEBI:15378"/>
        <dbReference type="ChEBI" id="CHEBI:17509"/>
        <dbReference type="ChEBI" id="CHEBI:55474"/>
        <dbReference type="ChEBI" id="CHEBI:59789"/>
        <dbReference type="ChEBI" id="CHEBI:64479"/>
        <dbReference type="ChEBI" id="CHEBI:138651"/>
        <dbReference type="EC" id="2.3.1.184"/>
    </reaction>
</comment>
<feature type="non-terminal residue" evidence="11">
    <location>
        <position position="117"/>
    </location>
</feature>
<evidence type="ECO:0000256" key="8">
    <source>
        <dbReference type="PROSITE-ProRule" id="PRU00533"/>
    </source>
</evidence>
<keyword evidence="6 8" id="KW-0071">Autoinducer synthesis</keyword>
<evidence type="ECO:0000256" key="3">
    <source>
        <dbReference type="ARBA" id="ARBA00022654"/>
    </source>
</evidence>
<dbReference type="AlphaFoldDB" id="A0A6B3NXU8"/>
<keyword evidence="13" id="KW-1185">Reference proteome</keyword>
<dbReference type="GO" id="GO:0061579">
    <property type="term" value="F:N-acyl homoserine lactone synthase activity"/>
    <property type="evidence" value="ECO:0007669"/>
    <property type="project" value="UniProtKB-UniRule"/>
</dbReference>
<dbReference type="InterPro" id="IPR016181">
    <property type="entry name" value="Acyl_CoA_acyltransferase"/>
</dbReference>
<evidence type="ECO:0000256" key="2">
    <source>
        <dbReference type="ARBA" id="ARBA00018768"/>
    </source>
</evidence>
<dbReference type="Proteomes" id="UP000480410">
    <property type="component" value="Unassembled WGS sequence"/>
</dbReference>
<keyword evidence="4 9" id="KW-0808">Transferase</keyword>
<comment type="caution">
    <text evidence="11">The sequence shown here is derived from an EMBL/GenBank/DDBJ whole genome shotgun (WGS) entry which is preliminary data.</text>
</comment>
<dbReference type="PANTHER" id="PTHR39322">
    <property type="entry name" value="ACYL-HOMOSERINE-LACTONE SYNTHASE"/>
    <property type="match status" value="1"/>
</dbReference>
<proteinExistence type="inferred from homology"/>
<evidence type="ECO:0000256" key="5">
    <source>
        <dbReference type="ARBA" id="ARBA00022691"/>
    </source>
</evidence>
<accession>A0A6M0D3X8</accession>
<keyword evidence="5 9" id="KW-0949">S-adenosyl-L-methionine</keyword>
<evidence type="ECO:0000256" key="4">
    <source>
        <dbReference type="ARBA" id="ARBA00022679"/>
    </source>
</evidence>
<reference evidence="12 13" key="1">
    <citation type="submission" date="2020-02" db="EMBL/GenBank/DDBJ databases">
        <title>Broccoli isolated Pseudomonas sp.</title>
        <authorList>
            <person name="Fujikawa T."/>
            <person name="Sawada H."/>
        </authorList>
    </citation>
    <scope>NUCLEOTIDE SEQUENCE [LARGE SCALE GENOMIC DNA]</scope>
    <source>
        <strain evidence="11 13">MAFF212427</strain>
        <strain evidence="10 12">MAFF212428</strain>
    </source>
</reference>
<dbReference type="Gene3D" id="3.40.630.30">
    <property type="match status" value="1"/>
</dbReference>
<evidence type="ECO:0000256" key="6">
    <source>
        <dbReference type="ARBA" id="ARBA00022929"/>
    </source>
</evidence>
<gene>
    <name evidence="10" type="ORF">G3435_13365</name>
    <name evidence="11" type="ORF">G3436_21435</name>
</gene>
<evidence type="ECO:0000313" key="12">
    <source>
        <dbReference type="Proteomes" id="UP000480410"/>
    </source>
</evidence>
<keyword evidence="3 8" id="KW-0673">Quorum sensing</keyword>
<evidence type="ECO:0000256" key="1">
    <source>
        <dbReference type="ARBA" id="ARBA00012340"/>
    </source>
</evidence>
<dbReference type="InterPro" id="IPR001690">
    <property type="entry name" value="Autoind_synthase"/>
</dbReference>
<name>A0A6B3NXU8_9PSED</name>
<dbReference type="PANTHER" id="PTHR39322:SF1">
    <property type="entry name" value="ISOVALERYL-HOMOSERINE LACTONE SYNTHASE"/>
    <property type="match status" value="1"/>
</dbReference>
<dbReference type="Pfam" id="PF00765">
    <property type="entry name" value="Autoind_synth"/>
    <property type="match status" value="1"/>
</dbReference>
<dbReference type="GO" id="GO:0007165">
    <property type="term" value="P:signal transduction"/>
    <property type="evidence" value="ECO:0007669"/>
    <property type="project" value="TreeGrafter"/>
</dbReference>
<evidence type="ECO:0000256" key="7">
    <source>
        <dbReference type="ARBA" id="ARBA00048576"/>
    </source>
</evidence>
<evidence type="ECO:0000313" key="10">
    <source>
        <dbReference type="EMBL" id="NER60710.1"/>
    </source>
</evidence>
<accession>A0A6B3NXU8</accession>